<dbReference type="InterPro" id="IPR039896">
    <property type="entry name" value="Red-like"/>
</dbReference>
<dbReference type="GeneID" id="94343946"/>
<comment type="subcellular location">
    <subcellularLocation>
        <location evidence="1">Nucleus</location>
    </subcellularLocation>
</comment>
<feature type="compositionally biased region" description="Basic and acidic residues" evidence="3">
    <location>
        <begin position="412"/>
        <end position="423"/>
    </location>
</feature>
<feature type="compositionally biased region" description="Basic residues" evidence="3">
    <location>
        <begin position="40"/>
        <end position="54"/>
    </location>
</feature>
<keyword evidence="6" id="KW-1185">Reference proteome</keyword>
<feature type="compositionally biased region" description="Basic and acidic residues" evidence="3">
    <location>
        <begin position="70"/>
        <end position="83"/>
    </location>
</feature>
<feature type="region of interest" description="Disordered" evidence="3">
    <location>
        <begin position="353"/>
        <end position="434"/>
    </location>
</feature>
<dbReference type="OrthoDB" id="3366823at2759"/>
<dbReference type="EMBL" id="SHOA02000010">
    <property type="protein sequence ID" value="TDH70138.1"/>
    <property type="molecule type" value="Genomic_DNA"/>
</dbReference>
<dbReference type="Pfam" id="PF07808">
    <property type="entry name" value="RED_N"/>
    <property type="match status" value="1"/>
</dbReference>
<dbReference type="InterPro" id="IPR012916">
    <property type="entry name" value="RED_N"/>
</dbReference>
<evidence type="ECO:0000256" key="3">
    <source>
        <dbReference type="SAM" id="MobiDB-lite"/>
    </source>
</evidence>
<dbReference type="KEGG" id="blac:94343946"/>
<keyword evidence="2" id="KW-0539">Nucleus</keyword>
<accession>A0A976IF82</accession>
<evidence type="ECO:0000313" key="5">
    <source>
        <dbReference type="EMBL" id="TDH70138.1"/>
    </source>
</evidence>
<dbReference type="PANTHER" id="PTHR12765">
    <property type="entry name" value="RED PROTEIN IK FACTOR CYTOKINE IK"/>
    <property type="match status" value="1"/>
</dbReference>
<feature type="region of interest" description="Disordered" evidence="3">
    <location>
        <begin position="1"/>
        <end position="83"/>
    </location>
</feature>
<gene>
    <name evidence="5" type="ORF">CCR75_000167</name>
</gene>
<proteinExistence type="predicted"/>
<organism evidence="5 6">
    <name type="scientific">Bremia lactucae</name>
    <name type="common">Lettuce downy mildew</name>
    <dbReference type="NCBI Taxonomy" id="4779"/>
    <lineage>
        <taxon>Eukaryota</taxon>
        <taxon>Sar</taxon>
        <taxon>Stramenopiles</taxon>
        <taxon>Oomycota</taxon>
        <taxon>Peronosporomycetes</taxon>
        <taxon>Peronosporales</taxon>
        <taxon>Peronosporaceae</taxon>
        <taxon>Bremia</taxon>
    </lineage>
</organism>
<feature type="compositionally biased region" description="Basic and acidic residues" evidence="3">
    <location>
        <begin position="1"/>
        <end position="17"/>
    </location>
</feature>
<evidence type="ECO:0000256" key="1">
    <source>
        <dbReference type="ARBA" id="ARBA00004123"/>
    </source>
</evidence>
<feature type="compositionally biased region" description="Acidic residues" evidence="3">
    <location>
        <begin position="530"/>
        <end position="549"/>
    </location>
</feature>
<dbReference type="AlphaFoldDB" id="A0A976IF82"/>
<feature type="region of interest" description="Disordered" evidence="3">
    <location>
        <begin position="528"/>
        <end position="561"/>
    </location>
</feature>
<feature type="domain" description="RED-like N-terminal" evidence="4">
    <location>
        <begin position="68"/>
        <end position="250"/>
    </location>
</feature>
<evidence type="ECO:0000256" key="2">
    <source>
        <dbReference type="ARBA" id="ARBA00023242"/>
    </source>
</evidence>
<sequence length="599" mass="67738">MMQDDFRQMVSSREAKVAKQSSYGGKRNLSEADMAEIKKLLVKKPKNKDKKPKHAMPTDALNRLSPPSQYRDRAAERRKGTTGDMAELKEYRHLDIEQSKFLGGDLEHTHLVKGLDFALLGQLKREKQQLLATKQKQLDNTTSSGVQKMSMPQNGNITFKTRLGRLVHYHACQSTFKNTESTQSELFLPGRMYYTFILSRTEVESIPVSVQCSKEDAPVSDDVVSGFVDDSLIGQVVDIMKMKQTGKLKHKRVNDHHHSPAVQQSDGLGHETEIAMDETKAAVDDEDIFPDLEEYVPIDLRSDDAINEKLNKETIAKVGYFSNLSAALTEKEDVARKKEKIKERAWEATLENAVESQKRVEREKERREKAARMTGEGDDYAEYQSIGALGGDSDNEDDEETVRRRKAAGLQNRKDLSDPEERIRRKKQKQSSKLANALHKINKNDFYAVGSNVANAASRRSFLESRPRPLQWMPTSITQVALKREGYGSIARIMKCAIFAVAATLAALNVAANDTPALRALADANIAPTPDDESYAEPGEDDSPDDDQEWYGWGRPRPRPRFPKWYWRRPKFSANMRKEDHCVVLRPIGSFTVDFASES</sequence>
<evidence type="ECO:0000259" key="4">
    <source>
        <dbReference type="Pfam" id="PF07808"/>
    </source>
</evidence>
<dbReference type="Proteomes" id="UP000294530">
    <property type="component" value="Unassembled WGS sequence"/>
</dbReference>
<comment type="caution">
    <text evidence="5">The sequence shown here is derived from an EMBL/GenBank/DDBJ whole genome shotgun (WGS) entry which is preliminary data.</text>
</comment>
<dbReference type="RefSeq" id="XP_067819637.1">
    <property type="nucleotide sequence ID" value="XM_067958275.1"/>
</dbReference>
<protein>
    <recommendedName>
        <fullName evidence="4">RED-like N-terminal domain-containing protein</fullName>
    </recommendedName>
</protein>
<name>A0A976IF82_BRELC</name>
<feature type="compositionally biased region" description="Basic and acidic residues" evidence="3">
    <location>
        <begin position="356"/>
        <end position="371"/>
    </location>
</feature>
<evidence type="ECO:0000313" key="6">
    <source>
        <dbReference type="Proteomes" id="UP000294530"/>
    </source>
</evidence>
<dbReference type="GO" id="GO:0005634">
    <property type="term" value="C:nucleus"/>
    <property type="evidence" value="ECO:0007669"/>
    <property type="project" value="UniProtKB-SubCell"/>
</dbReference>
<reference evidence="5 6" key="1">
    <citation type="journal article" date="2021" name="Genome Biol.">
        <title>AFLAP: assembly-free linkage analysis pipeline using k-mers from genome sequencing data.</title>
        <authorList>
            <person name="Fletcher K."/>
            <person name="Zhang L."/>
            <person name="Gil J."/>
            <person name="Han R."/>
            <person name="Cavanaugh K."/>
            <person name="Michelmore R."/>
        </authorList>
    </citation>
    <scope>NUCLEOTIDE SEQUENCE [LARGE SCALE GENOMIC DNA]</scope>
    <source>
        <strain evidence="5 6">SF5</strain>
    </source>
</reference>